<organism evidence="1 2">
    <name type="scientific">Maribacter cobaltidurans</name>
    <dbReference type="NCBI Taxonomy" id="1178778"/>
    <lineage>
        <taxon>Bacteria</taxon>
        <taxon>Pseudomonadati</taxon>
        <taxon>Bacteroidota</taxon>
        <taxon>Flavobacteriia</taxon>
        <taxon>Flavobacteriales</taxon>
        <taxon>Flavobacteriaceae</taxon>
        <taxon>Maribacter</taxon>
    </lineage>
</organism>
<evidence type="ECO:0000313" key="2">
    <source>
        <dbReference type="Proteomes" id="UP001356308"/>
    </source>
</evidence>
<evidence type="ECO:0008006" key="3">
    <source>
        <dbReference type="Google" id="ProtNLM"/>
    </source>
</evidence>
<name>A0ABU7IST6_9FLAO</name>
<comment type="caution">
    <text evidence="1">The sequence shown here is derived from an EMBL/GenBank/DDBJ whole genome shotgun (WGS) entry which is preliminary data.</text>
</comment>
<reference evidence="1 2" key="1">
    <citation type="submission" date="2024-01" db="EMBL/GenBank/DDBJ databases">
        <title>Maribacter spp. originated from different algae showed divergent polysaccharides utilization ability.</title>
        <authorList>
            <person name="Wang H."/>
            <person name="Wu Y."/>
        </authorList>
    </citation>
    <scope>NUCLEOTIDE SEQUENCE [LARGE SCALE GENOMIC DNA]</scope>
    <source>
        <strain evidence="1 2">PR1</strain>
    </source>
</reference>
<keyword evidence="2" id="KW-1185">Reference proteome</keyword>
<proteinExistence type="predicted"/>
<evidence type="ECO:0000313" key="1">
    <source>
        <dbReference type="EMBL" id="MEE1976044.1"/>
    </source>
</evidence>
<protein>
    <recommendedName>
        <fullName evidence="3">Secretion protein</fullName>
    </recommendedName>
</protein>
<dbReference type="EMBL" id="JAZDDG010000003">
    <property type="protein sequence ID" value="MEE1976044.1"/>
    <property type="molecule type" value="Genomic_DNA"/>
</dbReference>
<dbReference type="RefSeq" id="WP_272650858.1">
    <property type="nucleotide sequence ID" value="NZ_JAZDDG010000003.1"/>
</dbReference>
<accession>A0ABU7IST6</accession>
<sequence length="386" mass="43247">MRYLTGLILFSVTMLTAQHTVTELGMLDVTISESSGLLFFNDRLITHNDSGNEAILYEIDTTSLTIVRQVTVINVENKDWEALTQDETHIYIGDFGNNVGTRTDLSIYKIDKNQYLEQDQVVAEIIEFRYEDQTEFDNDGNSDWDAEAFIAMDNQLVVLTKQWQSLGSVAYSIPKIAGNHLATRIGEISDIGLVTDATFDNVSNELFVLGYSSILTPFLLKFENAAPSSIFNPDYQEYELGLSFVQTEGITRTSENQLYFTSEFFSRQTPAITSEARIFNLEFVAENNSGDGPNEPEVPDETPENETEEAIIIYRDASLGEFLYTINTTNTVFGGSIFDSSGRMVWTSEENIATTGYISRSLGRPGIFYFAAYLNTGILSVPFALY</sequence>
<gene>
    <name evidence="1" type="ORF">V1I91_08175</name>
</gene>
<dbReference type="Proteomes" id="UP001356308">
    <property type="component" value="Unassembled WGS sequence"/>
</dbReference>